<sequence>MQACLVCLNLSSRYFPRRQVSPAAEIPAMSALPSLLLFSAQTRPECLGSIHLQQRFLQLFSTVSSHYSDTSSHMWPPSINIG</sequence>
<dbReference type="Proteomes" id="UP000886595">
    <property type="component" value="Unassembled WGS sequence"/>
</dbReference>
<reference evidence="1 2" key="1">
    <citation type="submission" date="2020-02" db="EMBL/GenBank/DDBJ databases">
        <authorList>
            <person name="Ma Q."/>
            <person name="Huang Y."/>
            <person name="Song X."/>
            <person name="Pei D."/>
        </authorList>
    </citation>
    <scope>NUCLEOTIDE SEQUENCE [LARGE SCALE GENOMIC DNA]</scope>
    <source>
        <strain evidence="1">Sxm20200214</strain>
        <tissue evidence="1">Leaf</tissue>
    </source>
</reference>
<name>A0A8X7NWF7_BRACI</name>
<evidence type="ECO:0000313" key="2">
    <source>
        <dbReference type="Proteomes" id="UP000886595"/>
    </source>
</evidence>
<evidence type="ECO:0000313" key="1">
    <source>
        <dbReference type="EMBL" id="KAG2239543.1"/>
    </source>
</evidence>
<protein>
    <submittedName>
        <fullName evidence="1">Uncharacterized protein</fullName>
    </submittedName>
</protein>
<dbReference type="EMBL" id="JAAMPC010001597">
    <property type="protein sequence ID" value="KAG2239543.1"/>
    <property type="molecule type" value="Genomic_DNA"/>
</dbReference>
<accession>A0A8X7NWF7</accession>
<gene>
    <name evidence="1" type="ORF">Bca52824_091688</name>
</gene>
<keyword evidence="2" id="KW-1185">Reference proteome</keyword>
<organism evidence="1 2">
    <name type="scientific">Brassica carinata</name>
    <name type="common">Ethiopian mustard</name>
    <name type="synonym">Abyssinian cabbage</name>
    <dbReference type="NCBI Taxonomy" id="52824"/>
    <lineage>
        <taxon>Eukaryota</taxon>
        <taxon>Viridiplantae</taxon>
        <taxon>Streptophyta</taxon>
        <taxon>Embryophyta</taxon>
        <taxon>Tracheophyta</taxon>
        <taxon>Spermatophyta</taxon>
        <taxon>Magnoliopsida</taxon>
        <taxon>eudicotyledons</taxon>
        <taxon>Gunneridae</taxon>
        <taxon>Pentapetalae</taxon>
        <taxon>rosids</taxon>
        <taxon>malvids</taxon>
        <taxon>Brassicales</taxon>
        <taxon>Brassicaceae</taxon>
        <taxon>Brassiceae</taxon>
        <taxon>Brassica</taxon>
    </lineage>
</organism>
<dbReference type="AlphaFoldDB" id="A0A8X7NWF7"/>
<proteinExistence type="predicted"/>
<comment type="caution">
    <text evidence="1">The sequence shown here is derived from an EMBL/GenBank/DDBJ whole genome shotgun (WGS) entry which is preliminary data.</text>
</comment>